<evidence type="ECO:0000313" key="2">
    <source>
        <dbReference type="EMBL" id="CAE0414228.1"/>
    </source>
</evidence>
<feature type="transmembrane region" description="Helical" evidence="1">
    <location>
        <begin position="194"/>
        <end position="214"/>
    </location>
</feature>
<feature type="transmembrane region" description="Helical" evidence="1">
    <location>
        <begin position="37"/>
        <end position="61"/>
    </location>
</feature>
<evidence type="ECO:0000256" key="1">
    <source>
        <dbReference type="SAM" id="Phobius"/>
    </source>
</evidence>
<dbReference type="AlphaFoldDB" id="A0A7S3P5F8"/>
<reference evidence="2" key="1">
    <citation type="submission" date="2021-01" db="EMBL/GenBank/DDBJ databases">
        <authorList>
            <person name="Corre E."/>
            <person name="Pelletier E."/>
            <person name="Niang G."/>
            <person name="Scheremetjew M."/>
            <person name="Finn R."/>
            <person name="Kale V."/>
            <person name="Holt S."/>
            <person name="Cochrane G."/>
            <person name="Meng A."/>
            <person name="Brown T."/>
            <person name="Cohen L."/>
        </authorList>
    </citation>
    <scope>NUCLEOTIDE SEQUENCE</scope>
    <source>
        <strain evidence="2">CCMP127</strain>
    </source>
</reference>
<keyword evidence="1" id="KW-1133">Transmembrane helix</keyword>
<feature type="transmembrane region" description="Helical" evidence="1">
    <location>
        <begin position="81"/>
        <end position="110"/>
    </location>
</feature>
<feature type="transmembrane region" description="Helical" evidence="1">
    <location>
        <begin position="226"/>
        <end position="249"/>
    </location>
</feature>
<dbReference type="EMBL" id="HBIM01014254">
    <property type="protein sequence ID" value="CAE0414228.1"/>
    <property type="molecule type" value="Transcribed_RNA"/>
</dbReference>
<keyword evidence="1" id="KW-0812">Transmembrane</keyword>
<feature type="transmembrane region" description="Helical" evidence="1">
    <location>
        <begin position="131"/>
        <end position="150"/>
    </location>
</feature>
<name>A0A7S3P5F8_9STRA</name>
<sequence length="309" mass="33510">MTSMANGAGPYSFRKLTVVESFSRLVAIYLDSAYTRLFIKLACLMVIPCTFIGMIIINYVLAGVAAEDDNITDPVSWKNWAAILLIAVSKIFFHNCAAILSDAAIVYTVAELYMGNTRPAWTTSLNVALRNVHQLFLVGFIIFVGIVVGYACLGVGGIYVAVVSSLVTPVIMVEGKTAVEALQRSVQLTQGFRWHIVTCLAIIFILNYLVSHLLNMLFSGGTLGMWFSVYGSLVNMLPASIFVPAVAILKTVIYLSIRGEKEGLDADGLASEMGHRSLLSPSEIFEYQELSMADGTPMPGDESEQAGPL</sequence>
<gene>
    <name evidence="2" type="ORF">ACOF00016_LOCUS11471</name>
</gene>
<keyword evidence="1" id="KW-0472">Membrane</keyword>
<accession>A0A7S3P5F8</accession>
<protein>
    <submittedName>
        <fullName evidence="2">Uncharacterized protein</fullName>
    </submittedName>
</protein>
<proteinExistence type="predicted"/>
<organism evidence="2">
    <name type="scientific">Amphora coffeiformis</name>
    <dbReference type="NCBI Taxonomy" id="265554"/>
    <lineage>
        <taxon>Eukaryota</taxon>
        <taxon>Sar</taxon>
        <taxon>Stramenopiles</taxon>
        <taxon>Ochrophyta</taxon>
        <taxon>Bacillariophyta</taxon>
        <taxon>Bacillariophyceae</taxon>
        <taxon>Bacillariophycidae</taxon>
        <taxon>Thalassiophysales</taxon>
        <taxon>Catenulaceae</taxon>
        <taxon>Amphora</taxon>
    </lineage>
</organism>